<organism evidence="2 3">
    <name type="scientific">Roseomonas populi</name>
    <dbReference type="NCBI Taxonomy" id="3121582"/>
    <lineage>
        <taxon>Bacteria</taxon>
        <taxon>Pseudomonadati</taxon>
        <taxon>Pseudomonadota</taxon>
        <taxon>Alphaproteobacteria</taxon>
        <taxon>Acetobacterales</taxon>
        <taxon>Roseomonadaceae</taxon>
        <taxon>Roseomonas</taxon>
    </lineage>
</organism>
<keyword evidence="1" id="KW-0812">Transmembrane</keyword>
<dbReference type="EMBL" id="JANJOU010000003">
    <property type="protein sequence ID" value="MCR0981512.1"/>
    <property type="molecule type" value="Genomic_DNA"/>
</dbReference>
<evidence type="ECO:0000313" key="3">
    <source>
        <dbReference type="Proteomes" id="UP001524642"/>
    </source>
</evidence>
<proteinExistence type="predicted"/>
<accession>A0ABT1X2V6</accession>
<name>A0ABT1X2V6_9PROT</name>
<protein>
    <submittedName>
        <fullName evidence="2">Uncharacterized protein</fullName>
    </submittedName>
</protein>
<keyword evidence="1" id="KW-0472">Membrane</keyword>
<dbReference type="RefSeq" id="WP_257715187.1">
    <property type="nucleotide sequence ID" value="NZ_JANJOU010000003.1"/>
</dbReference>
<keyword evidence="3" id="KW-1185">Reference proteome</keyword>
<evidence type="ECO:0000313" key="2">
    <source>
        <dbReference type="EMBL" id="MCR0981512.1"/>
    </source>
</evidence>
<feature type="transmembrane region" description="Helical" evidence="1">
    <location>
        <begin position="20"/>
        <end position="39"/>
    </location>
</feature>
<reference evidence="2 3" key="1">
    <citation type="submission" date="2022-06" db="EMBL/GenBank/DDBJ databases">
        <title>Roseomonas CN29.</title>
        <authorList>
            <person name="Cheng Y."/>
            <person name="He X."/>
        </authorList>
    </citation>
    <scope>NUCLEOTIDE SEQUENCE [LARGE SCALE GENOMIC DNA]</scope>
    <source>
        <strain evidence="2 3">CN29</strain>
    </source>
</reference>
<evidence type="ECO:0000256" key="1">
    <source>
        <dbReference type="SAM" id="Phobius"/>
    </source>
</evidence>
<gene>
    <name evidence="2" type="ORF">NRP21_05575</name>
</gene>
<sequence length="95" mass="9999">MEESSAARLDPASVRTLARFFLFLGFAGLWCALIHLITARPVTPVPMLVTAAGVAAGFAAAHREWPMAGSLNRWDEAMGFIGLAGLANALARMAG</sequence>
<keyword evidence="1" id="KW-1133">Transmembrane helix</keyword>
<comment type="caution">
    <text evidence="2">The sequence shown here is derived from an EMBL/GenBank/DDBJ whole genome shotgun (WGS) entry which is preliminary data.</text>
</comment>
<dbReference type="Proteomes" id="UP001524642">
    <property type="component" value="Unassembled WGS sequence"/>
</dbReference>